<feature type="compositionally biased region" description="Low complexity" evidence="1">
    <location>
        <begin position="307"/>
        <end position="320"/>
    </location>
</feature>
<evidence type="ECO:0000313" key="4">
    <source>
        <dbReference type="Proteomes" id="UP000002866"/>
    </source>
</evidence>
<evidence type="ECO:0000313" key="3">
    <source>
        <dbReference type="EMBL" id="CCH59804.1"/>
    </source>
</evidence>
<dbReference type="InParanoid" id="I2H0A2"/>
<feature type="compositionally biased region" description="Low complexity" evidence="1">
    <location>
        <begin position="122"/>
        <end position="137"/>
    </location>
</feature>
<dbReference type="EMBL" id="HE806317">
    <property type="protein sequence ID" value="CCH59804.1"/>
    <property type="molecule type" value="Genomic_DNA"/>
</dbReference>
<dbReference type="AlphaFoldDB" id="I2H0A2"/>
<evidence type="ECO:0000256" key="1">
    <source>
        <dbReference type="SAM" id="MobiDB-lite"/>
    </source>
</evidence>
<feature type="region of interest" description="Disordered" evidence="1">
    <location>
        <begin position="307"/>
        <end position="347"/>
    </location>
</feature>
<dbReference type="GeneID" id="14494215"/>
<gene>
    <name evidence="3" type="primary">TBLA0B09860</name>
    <name evidence="3" type="ORF">TBLA_0B09860</name>
</gene>
<feature type="signal peptide" evidence="2">
    <location>
        <begin position="1"/>
        <end position="15"/>
    </location>
</feature>
<keyword evidence="2" id="KW-0732">Signal</keyword>
<dbReference type="KEGG" id="tbl:TBLA_0B09860"/>
<dbReference type="RefSeq" id="XP_004179323.1">
    <property type="nucleotide sequence ID" value="XM_004179275.1"/>
</dbReference>
<accession>I2H0A2</accession>
<organism evidence="3 4">
    <name type="scientific">Henningerozyma blattae (strain ATCC 34711 / CBS 6284 / DSM 70876 / NBRC 10599 / NRRL Y-10934 / UCD 77-7)</name>
    <name type="common">Yeast</name>
    <name type="synonym">Tetrapisispora blattae</name>
    <dbReference type="NCBI Taxonomy" id="1071380"/>
    <lineage>
        <taxon>Eukaryota</taxon>
        <taxon>Fungi</taxon>
        <taxon>Dikarya</taxon>
        <taxon>Ascomycota</taxon>
        <taxon>Saccharomycotina</taxon>
        <taxon>Saccharomycetes</taxon>
        <taxon>Saccharomycetales</taxon>
        <taxon>Saccharomycetaceae</taxon>
        <taxon>Henningerozyma</taxon>
    </lineage>
</organism>
<reference evidence="3 4" key="1">
    <citation type="journal article" date="2011" name="Proc. Natl. Acad. Sci. U.S.A.">
        <title>Evolutionary erosion of yeast sex chromosomes by mating-type switching accidents.</title>
        <authorList>
            <person name="Gordon J.L."/>
            <person name="Armisen D."/>
            <person name="Proux-Wera E."/>
            <person name="Oheigeartaigh S.S."/>
            <person name="Byrne K.P."/>
            <person name="Wolfe K.H."/>
        </authorList>
    </citation>
    <scope>NUCLEOTIDE SEQUENCE [LARGE SCALE GENOMIC DNA]</scope>
    <source>
        <strain evidence="4">ATCC 34711 / CBS 6284 / DSM 70876 / NBRC 10599 / NRRL Y-10934 / UCD 77-7</strain>
    </source>
</reference>
<evidence type="ECO:0000256" key="2">
    <source>
        <dbReference type="SAM" id="SignalP"/>
    </source>
</evidence>
<protein>
    <submittedName>
        <fullName evidence="3">Uncharacterized protein</fullName>
    </submittedName>
</protein>
<feature type="region of interest" description="Disordered" evidence="1">
    <location>
        <begin position="122"/>
        <end position="143"/>
    </location>
</feature>
<dbReference type="Proteomes" id="UP000002866">
    <property type="component" value="Chromosome 2"/>
</dbReference>
<name>I2H0A2_HENB6</name>
<keyword evidence="4" id="KW-1185">Reference proteome</keyword>
<feature type="chain" id="PRO_5013107738" evidence="2">
    <location>
        <begin position="16"/>
        <end position="347"/>
    </location>
</feature>
<dbReference type="HOGENOM" id="CLU_799685_0_0_1"/>
<proteinExistence type="predicted"/>
<sequence length="347" mass="39568">MLFFWAALLGAKVTGGYFYIQKNTQKNVLKSVRFVESNVNARSTSISNVGYERKNSNSRNTPTTAEIITSITVSTWPVTNPRIRISRILIVCPAQKLFVKIYHTLQVRRTIRPSAHVTHLMTHSSTQHTSSPTLPQTRPQQRHGIATGHPLRLAARGRPGPTLGLPHGITRRMPPGYLQGHLQGHLQDILNQEFPHCLPNLGLQARMSRETLINQMEMEQECLMIKLLKQIQCLEVENLMIKRQLYKVQKPPTKDPHFILTHSNWKNTPSIRKNRSNLSKNVTYSNTPRSIQSDGCIQNTNIIDHNYNANHPNNNNNNSYKSRRKNSFSPLEASPIEETNLKENLKL</sequence>